<accession>A0ABP4H5V1</accession>
<protein>
    <submittedName>
        <fullName evidence="1">Uncharacterized protein</fullName>
    </submittedName>
</protein>
<evidence type="ECO:0000313" key="2">
    <source>
        <dbReference type="Proteomes" id="UP001500282"/>
    </source>
</evidence>
<name>A0ABP4H5V1_9ACTN</name>
<evidence type="ECO:0000313" key="1">
    <source>
        <dbReference type="EMBL" id="GAA1247468.1"/>
    </source>
</evidence>
<dbReference type="EMBL" id="BAAAIH010000001">
    <property type="protein sequence ID" value="GAA1247468.1"/>
    <property type="molecule type" value="Genomic_DNA"/>
</dbReference>
<gene>
    <name evidence="1" type="ORF">GCM10009579_01230</name>
</gene>
<dbReference type="InterPro" id="IPR028082">
    <property type="entry name" value="Peripla_BP_I"/>
</dbReference>
<proteinExistence type="predicted"/>
<keyword evidence="2" id="KW-1185">Reference proteome</keyword>
<dbReference type="SUPFAM" id="SSF53822">
    <property type="entry name" value="Periplasmic binding protein-like I"/>
    <property type="match status" value="1"/>
</dbReference>
<reference evidence="2" key="1">
    <citation type="journal article" date="2019" name="Int. J. Syst. Evol. Microbiol.">
        <title>The Global Catalogue of Microorganisms (GCM) 10K type strain sequencing project: providing services to taxonomists for standard genome sequencing and annotation.</title>
        <authorList>
            <consortium name="The Broad Institute Genomics Platform"/>
            <consortium name="The Broad Institute Genome Sequencing Center for Infectious Disease"/>
            <person name="Wu L."/>
            <person name="Ma J."/>
        </authorList>
    </citation>
    <scope>NUCLEOTIDE SEQUENCE [LARGE SCALE GENOMIC DNA]</scope>
    <source>
        <strain evidence="2">JCM 11448</strain>
    </source>
</reference>
<dbReference type="Proteomes" id="UP001500282">
    <property type="component" value="Unassembled WGS sequence"/>
</dbReference>
<dbReference type="CDD" id="cd06268">
    <property type="entry name" value="PBP1_ABC_transporter_LIVBP-like"/>
    <property type="match status" value="1"/>
</dbReference>
<dbReference type="Gene3D" id="3.40.50.2300">
    <property type="match status" value="1"/>
</dbReference>
<comment type="caution">
    <text evidence="1">The sequence shown here is derived from an EMBL/GenBank/DDBJ whole genome shotgun (WGS) entry which is preliminary data.</text>
</comment>
<sequence length="887" mass="97474">MEQALDAALAQLTIRDRLRFGRLRFHRSSGALILQLEGEEATVRGWPRLFHERHRGVLPVNCPDELPAEETPEQQVVTELLAIAQGCGYDGRPAYRLPIGFPRFAAAFAALYVWRPDDGQMPAKQNAKIARMVKQAIAEERRYTLQEMKERAEALARDEQIAQQLGGLVGVLVKVADVCRLPHRRTVRWYRRKWFRGRVVTQLEVFRELRARQREPVADKQLLLVEALLADIDAHYGRFRRLNRARRPVILLPDVDRSAARRQIRDRLLDAYDDGARELRVHPVVIATSAPGAAPPPRGEQPPVAAEEITAAVPDRFRARDEAVERWRRSQDVPLPSRVLQVRLASPPPAPLPALGAGRWGPAMLSAGTVAVVSAVLAGLLNWAPWGRADGCGERLLMRGADCVGVSDGTGVFMPGLRGMREVFAGIEAENERIAHTAHATVALMIPMESDNPAVRRQILSEVQGAYLGQLQANGSDATPPIRLVAANPGRDYRAWRYTVDRLVDQEPELRMVVGFNLSLDSTQQAMSHLTNELRIPVVAGLVTSQSFANADGPGPYRYPGLARVVSTAKDQAAALLRYDPGLARAQTALVADTRPDDSYDKSLRDAFTEARGGGAGAQDMTFTSEGPEVAGVTPNEFETFAMNLCESKARVVYFAGRAFHLELFVKKLARTYCARKKSYTVISGSDATTLDERLDGTERALLRGDPGAGTPTVNVLYAAPAHPDAWDVEVGRWKKRVGKRRTAPGELPRYLIEPQRAMAQLRAVARAHAGKLGTVRFDDGRAIETHDVILTAAKALTKAAATTRTPVPSKERVKEDYENLNSAFRVQGAGGWICLTNAGNPYNKALAIVRLDPMRAKLSFEALAWPKGAPAADDRCVVPQNPGASD</sequence>
<organism evidence="1 2">
    <name type="scientific">Streptomyces javensis</name>
    <dbReference type="NCBI Taxonomy" id="114698"/>
    <lineage>
        <taxon>Bacteria</taxon>
        <taxon>Bacillati</taxon>
        <taxon>Actinomycetota</taxon>
        <taxon>Actinomycetes</taxon>
        <taxon>Kitasatosporales</taxon>
        <taxon>Streptomycetaceae</taxon>
        <taxon>Streptomyces</taxon>
        <taxon>Streptomyces violaceusniger group</taxon>
    </lineage>
</organism>